<keyword evidence="5" id="KW-1185">Reference proteome</keyword>
<gene>
    <name evidence="4" type="ORF">Nepgr_016609</name>
</gene>
<dbReference type="InterPro" id="IPR013078">
    <property type="entry name" value="His_Pase_superF_clade-1"/>
</dbReference>
<name>A0AAD3SNW9_NEPGR</name>
<comment type="similarity">
    <text evidence="1">Belongs to the phosphoglycerate mutase family.</text>
</comment>
<reference evidence="4" key="1">
    <citation type="submission" date="2023-05" db="EMBL/GenBank/DDBJ databases">
        <title>Nepenthes gracilis genome sequencing.</title>
        <authorList>
            <person name="Fukushima K."/>
        </authorList>
    </citation>
    <scope>NUCLEOTIDE SEQUENCE</scope>
    <source>
        <strain evidence="4">SING2019-196</strain>
    </source>
</reference>
<sequence>MCTTGERPCVDLPLEYSASPLPWGIAISSVVYLSSQTTRKNTQLTRSTHARSHCLSLVISANSSMAETNFRVSLKSVRNGNDNGSCTDPSYTEIILVRHGETEWNALGKLQGQLDVDLNDVGRQQAAAVAVRLSKEPNISVVYSSDLKRALETAEIIAARCGGLQVVRDQDLRERHLGDLQGLVYQPQELIRLKPEVYRAFISHKMDQTIPGGGESLDQLYHRCTSSLQRIGEKHRGERLIVVSHGGVIRSLYGLAALNCRRASAGMQPPAKHAHILASIQIEVKSVPARAKSQSSRRRKDCID</sequence>
<feature type="active site" description="Tele-phosphohistidine intermediate" evidence="2">
    <location>
        <position position="99"/>
    </location>
</feature>
<evidence type="ECO:0000313" key="5">
    <source>
        <dbReference type="Proteomes" id="UP001279734"/>
    </source>
</evidence>
<evidence type="ECO:0000256" key="3">
    <source>
        <dbReference type="PIRSR" id="PIRSR613078-2"/>
    </source>
</evidence>
<feature type="active site" description="Proton donor/acceptor" evidence="2">
    <location>
        <position position="174"/>
    </location>
</feature>
<dbReference type="GO" id="GO:0005829">
    <property type="term" value="C:cytosol"/>
    <property type="evidence" value="ECO:0007669"/>
    <property type="project" value="TreeGrafter"/>
</dbReference>
<protein>
    <recommendedName>
        <fullName evidence="6">Phosphoglycerate mutase</fullName>
    </recommendedName>
</protein>
<dbReference type="Gene3D" id="3.40.50.1240">
    <property type="entry name" value="Phosphoglycerate mutase-like"/>
    <property type="match status" value="1"/>
</dbReference>
<dbReference type="InterPro" id="IPR050275">
    <property type="entry name" value="PGM_Phosphatase"/>
</dbReference>
<dbReference type="EMBL" id="BSYO01000014">
    <property type="protein sequence ID" value="GMH14768.1"/>
    <property type="molecule type" value="Genomic_DNA"/>
</dbReference>
<dbReference type="PANTHER" id="PTHR48100">
    <property type="entry name" value="BROAD-SPECIFICITY PHOSPHATASE YOR283W-RELATED"/>
    <property type="match status" value="1"/>
</dbReference>
<evidence type="ECO:0008006" key="6">
    <source>
        <dbReference type="Google" id="ProtNLM"/>
    </source>
</evidence>
<dbReference type="SMART" id="SM00855">
    <property type="entry name" value="PGAM"/>
    <property type="match status" value="1"/>
</dbReference>
<dbReference type="SUPFAM" id="SSF53254">
    <property type="entry name" value="Phosphoglycerate mutase-like"/>
    <property type="match status" value="1"/>
</dbReference>
<accession>A0AAD3SNW9</accession>
<dbReference type="AlphaFoldDB" id="A0AAD3SNW9"/>
<dbReference type="Pfam" id="PF00300">
    <property type="entry name" value="His_Phos_1"/>
    <property type="match status" value="1"/>
</dbReference>
<feature type="binding site" evidence="3">
    <location>
        <position position="149"/>
    </location>
    <ligand>
        <name>substrate</name>
    </ligand>
</feature>
<dbReference type="CDD" id="cd07067">
    <property type="entry name" value="HP_PGM_like"/>
    <property type="match status" value="1"/>
</dbReference>
<evidence type="ECO:0000256" key="1">
    <source>
        <dbReference type="ARBA" id="ARBA00038362"/>
    </source>
</evidence>
<dbReference type="PROSITE" id="PS00175">
    <property type="entry name" value="PG_MUTASE"/>
    <property type="match status" value="1"/>
</dbReference>
<dbReference type="GO" id="GO:0016791">
    <property type="term" value="F:phosphatase activity"/>
    <property type="evidence" value="ECO:0007669"/>
    <property type="project" value="TreeGrafter"/>
</dbReference>
<proteinExistence type="inferred from homology"/>
<evidence type="ECO:0000256" key="2">
    <source>
        <dbReference type="PIRSR" id="PIRSR613078-1"/>
    </source>
</evidence>
<dbReference type="InterPro" id="IPR001345">
    <property type="entry name" value="PG/BPGM_mutase_AS"/>
</dbReference>
<dbReference type="PANTHER" id="PTHR48100:SF34">
    <property type="entry name" value="PHOSPHOGLYCERATE MUTASE-LIKE PROTEIN 4"/>
    <property type="match status" value="1"/>
</dbReference>
<evidence type="ECO:0000313" key="4">
    <source>
        <dbReference type="EMBL" id="GMH14768.1"/>
    </source>
</evidence>
<dbReference type="Proteomes" id="UP001279734">
    <property type="component" value="Unassembled WGS sequence"/>
</dbReference>
<comment type="caution">
    <text evidence="4">The sequence shown here is derived from an EMBL/GenBank/DDBJ whole genome shotgun (WGS) entry which is preliminary data.</text>
</comment>
<feature type="binding site" evidence="3">
    <location>
        <begin position="98"/>
        <end position="105"/>
    </location>
    <ligand>
        <name>substrate</name>
    </ligand>
</feature>
<organism evidence="4 5">
    <name type="scientific">Nepenthes gracilis</name>
    <name type="common">Slender pitcher plant</name>
    <dbReference type="NCBI Taxonomy" id="150966"/>
    <lineage>
        <taxon>Eukaryota</taxon>
        <taxon>Viridiplantae</taxon>
        <taxon>Streptophyta</taxon>
        <taxon>Embryophyta</taxon>
        <taxon>Tracheophyta</taxon>
        <taxon>Spermatophyta</taxon>
        <taxon>Magnoliopsida</taxon>
        <taxon>eudicotyledons</taxon>
        <taxon>Gunneridae</taxon>
        <taxon>Pentapetalae</taxon>
        <taxon>Caryophyllales</taxon>
        <taxon>Nepenthaceae</taxon>
        <taxon>Nepenthes</taxon>
    </lineage>
</organism>
<dbReference type="InterPro" id="IPR029033">
    <property type="entry name" value="His_PPase_superfam"/>
</dbReference>